<reference evidence="1 2" key="1">
    <citation type="journal article" date="2023" name="Nucleic Acids Res.">
        <title>The hologenome of Daphnia magna reveals possible DNA methylation and microbiome-mediated evolution of the host genome.</title>
        <authorList>
            <person name="Chaturvedi A."/>
            <person name="Li X."/>
            <person name="Dhandapani V."/>
            <person name="Marshall H."/>
            <person name="Kissane S."/>
            <person name="Cuenca-Cambronero M."/>
            <person name="Asole G."/>
            <person name="Calvet F."/>
            <person name="Ruiz-Romero M."/>
            <person name="Marangio P."/>
            <person name="Guigo R."/>
            <person name="Rago D."/>
            <person name="Mirbahai L."/>
            <person name="Eastwood N."/>
            <person name="Colbourne J.K."/>
            <person name="Zhou J."/>
            <person name="Mallon E."/>
            <person name="Orsini L."/>
        </authorList>
    </citation>
    <scope>NUCLEOTIDE SEQUENCE [LARGE SCALE GENOMIC DNA]</scope>
    <source>
        <strain evidence="1">LRV0_1</strain>
    </source>
</reference>
<comment type="caution">
    <text evidence="1">The sequence shown here is derived from an EMBL/GenBank/DDBJ whole genome shotgun (WGS) entry which is preliminary data.</text>
</comment>
<keyword evidence="2" id="KW-1185">Reference proteome</keyword>
<evidence type="ECO:0000313" key="1">
    <source>
        <dbReference type="EMBL" id="KAK4003961.1"/>
    </source>
</evidence>
<organism evidence="1 2">
    <name type="scientific">Daphnia magna</name>
    <dbReference type="NCBI Taxonomy" id="35525"/>
    <lineage>
        <taxon>Eukaryota</taxon>
        <taxon>Metazoa</taxon>
        <taxon>Ecdysozoa</taxon>
        <taxon>Arthropoda</taxon>
        <taxon>Crustacea</taxon>
        <taxon>Branchiopoda</taxon>
        <taxon>Diplostraca</taxon>
        <taxon>Cladocera</taxon>
        <taxon>Anomopoda</taxon>
        <taxon>Daphniidae</taxon>
        <taxon>Daphnia</taxon>
    </lineage>
</organism>
<accession>A0ABQ9YTM8</accession>
<dbReference type="EMBL" id="JAOYFB010000001">
    <property type="protein sequence ID" value="KAK4003961.1"/>
    <property type="molecule type" value="Genomic_DNA"/>
</dbReference>
<dbReference type="Proteomes" id="UP001234178">
    <property type="component" value="Unassembled WGS sequence"/>
</dbReference>
<evidence type="ECO:0000313" key="2">
    <source>
        <dbReference type="Proteomes" id="UP001234178"/>
    </source>
</evidence>
<proteinExistence type="predicted"/>
<sequence length="113" mass="13218">MSRADLCNFWYCLEKYLKSLPLLSMAGKSEVRSCPINDQWQPTIDLKFFKAVAIITMIYKLEVEELFCLLWRLRKLEKILGHPLGALTTRISYHFADFTAKRDTRNTTLGRIT</sequence>
<gene>
    <name evidence="1" type="ORF">OUZ56_005706</name>
</gene>
<protein>
    <submittedName>
        <fullName evidence="1">Uncharacterized protein</fullName>
    </submittedName>
</protein>
<name>A0ABQ9YTM8_9CRUS</name>